<name>A0A4R0YW10_9GAMM</name>
<feature type="transmembrane region" description="Helical" evidence="1">
    <location>
        <begin position="168"/>
        <end position="187"/>
    </location>
</feature>
<feature type="transmembrane region" description="Helical" evidence="1">
    <location>
        <begin position="63"/>
        <end position="82"/>
    </location>
</feature>
<dbReference type="GO" id="GO:0008237">
    <property type="term" value="F:metallopeptidase activity"/>
    <property type="evidence" value="ECO:0007669"/>
    <property type="project" value="UniProtKB-KW"/>
</dbReference>
<feature type="transmembrane region" description="Helical" evidence="1">
    <location>
        <begin position="103"/>
        <end position="125"/>
    </location>
</feature>
<keyword evidence="3" id="KW-0378">Hydrolase</keyword>
<evidence type="ECO:0000313" key="3">
    <source>
        <dbReference type="EMBL" id="TCI11088.1"/>
    </source>
</evidence>
<keyword evidence="3" id="KW-0482">Metalloprotease</keyword>
<feature type="domain" description="CAAX prenyl protease 2/Lysostaphin resistance protein A-like" evidence="2">
    <location>
        <begin position="137"/>
        <end position="230"/>
    </location>
</feature>
<dbReference type="GO" id="GO:0080120">
    <property type="term" value="P:CAAX-box protein maturation"/>
    <property type="evidence" value="ECO:0007669"/>
    <property type="project" value="UniProtKB-ARBA"/>
</dbReference>
<sequence>MQAGQAVFTTPTNATGWQRWLVFSPLARIVFFTAMMFVLYNVVHMGVAGLGMLGKGVDPLTRSLAVLALSLVPALVSYVVLVKAIERRPMREFTLRDLPSLGTVGLLLGSGLFGAVVLVLWLAGSYHVTGTNPGVDWVPAVLITGIGAGVGEEIITRGVLFRIVEEGLGTWWALAISALFFGAAHIFNPGATAWSSLAIAIEAGVLLALLYHVTRSLWPCIGLHAAWNIMQGTVFGIPVSGTEAQGWLVSNRTGPDWLSGGEFGAEASVVALLLCSCCSAVLLVIAIRRNTIVSPGWRRTA</sequence>
<dbReference type="PANTHER" id="PTHR39430">
    <property type="entry name" value="MEMBRANE-ASSOCIATED PROTEASE-RELATED"/>
    <property type="match status" value="1"/>
</dbReference>
<dbReference type="Proteomes" id="UP000291822">
    <property type="component" value="Unassembled WGS sequence"/>
</dbReference>
<dbReference type="InterPro" id="IPR003675">
    <property type="entry name" value="Rce1/LyrA-like_dom"/>
</dbReference>
<reference evidence="3 4" key="1">
    <citation type="submission" date="2019-02" db="EMBL/GenBank/DDBJ databases">
        <title>Dyella amyloliquefaciens sp. nov., isolated from forest soil.</title>
        <authorList>
            <person name="Gao Z.-H."/>
            <person name="Qiu L.-H."/>
        </authorList>
    </citation>
    <scope>NUCLEOTIDE SEQUENCE [LARGE SCALE GENOMIC DNA]</scope>
    <source>
        <strain evidence="3 4">KACC 12747</strain>
    </source>
</reference>
<dbReference type="AlphaFoldDB" id="A0A4R0YW10"/>
<dbReference type="PANTHER" id="PTHR39430:SF1">
    <property type="entry name" value="PROTEASE"/>
    <property type="match status" value="1"/>
</dbReference>
<keyword evidence="1" id="KW-0812">Transmembrane</keyword>
<dbReference type="GO" id="GO:0004175">
    <property type="term" value="F:endopeptidase activity"/>
    <property type="evidence" value="ECO:0007669"/>
    <property type="project" value="UniProtKB-ARBA"/>
</dbReference>
<feature type="transmembrane region" description="Helical" evidence="1">
    <location>
        <begin position="137"/>
        <end position="156"/>
    </location>
</feature>
<evidence type="ECO:0000259" key="2">
    <source>
        <dbReference type="Pfam" id="PF02517"/>
    </source>
</evidence>
<feature type="transmembrane region" description="Helical" evidence="1">
    <location>
        <begin position="20"/>
        <end position="43"/>
    </location>
</feature>
<dbReference type="RefSeq" id="WP_131409743.1">
    <property type="nucleotide sequence ID" value="NZ_SJTG01000002.1"/>
</dbReference>
<evidence type="ECO:0000313" key="4">
    <source>
        <dbReference type="Proteomes" id="UP000291822"/>
    </source>
</evidence>
<organism evidence="3 4">
    <name type="scientific">Dyella soli</name>
    <dbReference type="NCBI Taxonomy" id="522319"/>
    <lineage>
        <taxon>Bacteria</taxon>
        <taxon>Pseudomonadati</taxon>
        <taxon>Pseudomonadota</taxon>
        <taxon>Gammaproteobacteria</taxon>
        <taxon>Lysobacterales</taxon>
        <taxon>Rhodanobacteraceae</taxon>
        <taxon>Dyella</taxon>
    </lineage>
</organism>
<comment type="caution">
    <text evidence="3">The sequence shown here is derived from an EMBL/GenBank/DDBJ whole genome shotgun (WGS) entry which is preliminary data.</text>
</comment>
<dbReference type="Pfam" id="PF02517">
    <property type="entry name" value="Rce1-like"/>
    <property type="match status" value="1"/>
</dbReference>
<dbReference type="GO" id="GO:0006508">
    <property type="term" value="P:proteolysis"/>
    <property type="evidence" value="ECO:0007669"/>
    <property type="project" value="UniProtKB-KW"/>
</dbReference>
<proteinExistence type="predicted"/>
<feature type="transmembrane region" description="Helical" evidence="1">
    <location>
        <begin position="193"/>
        <end position="213"/>
    </location>
</feature>
<keyword evidence="1" id="KW-0472">Membrane</keyword>
<keyword evidence="1" id="KW-1133">Transmembrane helix</keyword>
<evidence type="ECO:0000256" key="1">
    <source>
        <dbReference type="SAM" id="Phobius"/>
    </source>
</evidence>
<dbReference type="EMBL" id="SJTG01000002">
    <property type="protein sequence ID" value="TCI11088.1"/>
    <property type="molecule type" value="Genomic_DNA"/>
</dbReference>
<accession>A0A4R0YW10</accession>
<feature type="transmembrane region" description="Helical" evidence="1">
    <location>
        <begin position="267"/>
        <end position="287"/>
    </location>
</feature>
<keyword evidence="4" id="KW-1185">Reference proteome</keyword>
<feature type="transmembrane region" description="Helical" evidence="1">
    <location>
        <begin position="225"/>
        <end position="247"/>
    </location>
</feature>
<keyword evidence="3" id="KW-0645">Protease</keyword>
<gene>
    <name evidence="3" type="ORF">EZM97_19935</name>
</gene>
<protein>
    <submittedName>
        <fullName evidence="3">CPBP family intramembrane metalloprotease</fullName>
    </submittedName>
</protein>